<dbReference type="EMBL" id="MH029533">
    <property type="protein sequence ID" value="AVQ10289.1"/>
    <property type="molecule type" value="Genomic_DNA"/>
</dbReference>
<dbReference type="GO" id="GO:0039615">
    <property type="term" value="C:T=1 icosahedral viral capsid"/>
    <property type="evidence" value="ECO:0007669"/>
    <property type="project" value="UniProtKB-KW"/>
</dbReference>
<organism evidence="5">
    <name type="scientific">Gokushovirinae environmental samples</name>
    <dbReference type="NCBI Taxonomy" id="1478972"/>
    <lineage>
        <taxon>Viruses</taxon>
        <taxon>Monodnaviria</taxon>
        <taxon>Sangervirae</taxon>
        <taxon>Phixviricota</taxon>
        <taxon>Malgrandaviricetes</taxon>
        <taxon>Petitvirales</taxon>
        <taxon>Microviridae</taxon>
        <taxon>environmental samples</taxon>
    </lineage>
</organism>
<dbReference type="GO" id="GO:0005198">
    <property type="term" value="F:structural molecule activity"/>
    <property type="evidence" value="ECO:0007669"/>
    <property type="project" value="InterPro"/>
</dbReference>
<name>A0A2R3UAX8_9VIRU</name>
<proteinExistence type="predicted"/>
<evidence type="ECO:0000256" key="1">
    <source>
        <dbReference type="ARBA" id="ARBA00004328"/>
    </source>
</evidence>
<accession>A0A2R3UAX8</accession>
<reference evidence="5" key="1">
    <citation type="submission" date="2018-03" db="EMBL/GenBank/DDBJ databases">
        <title>Twenty-four Novel Viral Genomes identified from the Dushanzi Mud Volcanic Sediment in Xinjiang, China.</title>
        <authorList>
            <person name="Han L."/>
        </authorList>
    </citation>
    <scope>NUCLEOTIDE SEQUENCE</scope>
</reference>
<comment type="subcellular location">
    <subcellularLocation>
        <location evidence="1">Virion</location>
    </subcellularLocation>
</comment>
<keyword evidence="4" id="KW-0946">Virion</keyword>
<protein>
    <submittedName>
        <fullName evidence="5">Major capsid protein VP1</fullName>
    </submittedName>
</protein>
<evidence type="ECO:0000313" key="5">
    <source>
        <dbReference type="EMBL" id="AVQ10289.1"/>
    </source>
</evidence>
<dbReference type="InterPro" id="IPR003514">
    <property type="entry name" value="Microviridae_protein_F"/>
</dbReference>
<keyword evidence="3" id="KW-0167">Capsid protein</keyword>
<evidence type="ECO:0000256" key="3">
    <source>
        <dbReference type="ARBA" id="ARBA00022561"/>
    </source>
</evidence>
<keyword evidence="2" id="KW-1140">T=1 icosahedral capsid protein</keyword>
<evidence type="ECO:0000256" key="4">
    <source>
        <dbReference type="ARBA" id="ARBA00022844"/>
    </source>
</evidence>
<dbReference type="Gene3D" id="2.60.169.10">
    <property type="entry name" value="Microviridae F protein"/>
    <property type="match status" value="1"/>
</dbReference>
<sequence length="112" mass="12804">MLNEEIYCTGSNPTQDNQVFGYQERFAEYRYKPSVITGQFRSNFPTTLDSWHLAQNFVALPTLGDTFIQENPPISRIVAVPSQPQFLLDAFFNLHCARPMPVYGVPGNIDRF</sequence>
<evidence type="ECO:0000256" key="2">
    <source>
        <dbReference type="ARBA" id="ARBA00022431"/>
    </source>
</evidence>
<dbReference type="Pfam" id="PF02305">
    <property type="entry name" value="Phage_F"/>
    <property type="match status" value="1"/>
</dbReference>
<dbReference type="InterPro" id="IPR037002">
    <property type="entry name" value="Microviridae_protein_F_sf"/>
</dbReference>